<dbReference type="AlphaFoldDB" id="A0A0G4GBB1"/>
<feature type="compositionally biased region" description="Pro residues" evidence="1">
    <location>
        <begin position="286"/>
        <end position="298"/>
    </location>
</feature>
<dbReference type="VEuPathDB" id="CryptoDB:Vbra_22108"/>
<dbReference type="EMBL" id="CDMY01000614">
    <property type="protein sequence ID" value="CEM26418.1"/>
    <property type="molecule type" value="Genomic_DNA"/>
</dbReference>
<feature type="compositionally biased region" description="Polar residues" evidence="1">
    <location>
        <begin position="258"/>
        <end position="275"/>
    </location>
</feature>
<feature type="compositionally biased region" description="Low complexity" evidence="1">
    <location>
        <begin position="238"/>
        <end position="257"/>
    </location>
</feature>
<sequence length="347" mass="35356">MALNVPSPAPQRRSQLLFSPAGVVSGGGDALRIRTSILGQAGMGVVDASVRPEARHVTAAPSAASAAAAGAVAAGDRRENKHVTAAPGIQLPLLAGGRRASMARGSIVGGLLPGGVMPAPDDQTKPKDKLEELRDGYVSQKPEISVVSTAAEDKKPDVGGTVQPGVAPTARVDSLDDLEKLEADKTNIQKTRPKVMTVEQLQQMVNSCAGGKAKQRKWIGTGGTMKQGSKGSLNPPIGATMGTMGTMGSTMMSRQSSQNLGGSASPQKMSLQKQGSGVGSAARSSSPPPRAPSPPPRAPSNLPRSSSPERKPPPSPQKSSIASKAPQAQAHASRSTLAKAGASQMAK</sequence>
<gene>
    <name evidence="2" type="ORF">Vbra_22108</name>
</gene>
<feature type="compositionally biased region" description="Low complexity" evidence="1">
    <location>
        <begin position="317"/>
        <end position="326"/>
    </location>
</feature>
<feature type="region of interest" description="Disordered" evidence="1">
    <location>
        <begin position="221"/>
        <end position="347"/>
    </location>
</feature>
<name>A0A0G4GBB1_VITBC</name>
<dbReference type="Proteomes" id="UP000041254">
    <property type="component" value="Unassembled WGS sequence"/>
</dbReference>
<accession>A0A0G4GBB1</accession>
<evidence type="ECO:0000256" key="1">
    <source>
        <dbReference type="SAM" id="MobiDB-lite"/>
    </source>
</evidence>
<proteinExistence type="predicted"/>
<protein>
    <submittedName>
        <fullName evidence="2">Uncharacterized protein</fullName>
    </submittedName>
</protein>
<dbReference type="InParanoid" id="A0A0G4GBB1"/>
<organism evidence="2 3">
    <name type="scientific">Vitrella brassicaformis (strain CCMP3155)</name>
    <dbReference type="NCBI Taxonomy" id="1169540"/>
    <lineage>
        <taxon>Eukaryota</taxon>
        <taxon>Sar</taxon>
        <taxon>Alveolata</taxon>
        <taxon>Colpodellida</taxon>
        <taxon>Vitrellaceae</taxon>
        <taxon>Vitrella</taxon>
    </lineage>
</organism>
<keyword evidence="3" id="KW-1185">Reference proteome</keyword>
<reference evidence="2 3" key="1">
    <citation type="submission" date="2014-11" db="EMBL/GenBank/DDBJ databases">
        <authorList>
            <person name="Zhu J."/>
            <person name="Qi W."/>
            <person name="Song R."/>
        </authorList>
    </citation>
    <scope>NUCLEOTIDE SEQUENCE [LARGE SCALE GENOMIC DNA]</scope>
</reference>
<evidence type="ECO:0000313" key="2">
    <source>
        <dbReference type="EMBL" id="CEM26418.1"/>
    </source>
</evidence>
<evidence type="ECO:0000313" key="3">
    <source>
        <dbReference type="Proteomes" id="UP000041254"/>
    </source>
</evidence>